<dbReference type="GO" id="GO:0005739">
    <property type="term" value="C:mitochondrion"/>
    <property type="evidence" value="ECO:0007669"/>
    <property type="project" value="TreeGrafter"/>
</dbReference>
<dbReference type="GO" id="GO:0008444">
    <property type="term" value="F:CDP-diacylglycerol-glycerol-3-phosphate 3-phosphatidyltransferase activity"/>
    <property type="evidence" value="ECO:0007669"/>
    <property type="project" value="InterPro"/>
</dbReference>
<organism evidence="13 14">
    <name type="scientific">Tritrichomonas foetus</name>
    <dbReference type="NCBI Taxonomy" id="1144522"/>
    <lineage>
        <taxon>Eukaryota</taxon>
        <taxon>Metamonada</taxon>
        <taxon>Parabasalia</taxon>
        <taxon>Tritrichomonadida</taxon>
        <taxon>Tritrichomonadidae</taxon>
        <taxon>Tritrichomonas</taxon>
    </lineage>
</organism>
<proteinExistence type="inferred from homology"/>
<evidence type="ECO:0000256" key="1">
    <source>
        <dbReference type="ARBA" id="ARBA00004141"/>
    </source>
</evidence>
<evidence type="ECO:0000256" key="11">
    <source>
        <dbReference type="RuleBase" id="RU003750"/>
    </source>
</evidence>
<comment type="similarity">
    <text evidence="2 11">Belongs to the CDP-alcohol phosphatidyltransferase class-I family.</text>
</comment>
<sequence>MNPANWLTLSRLPMLYITVALLYYPTRWGATVAFFIYAIASFTDWLDGYVARKYNCKSDFGAFMDALMDKIFTLGVFVTLLVLDILPSHSIFPVLFIISREFTITGLRTIAAKKKIVIPAQGEGKIKTALQMISTGSLLLWFALKRDFYFKYTLEDIMWVYYVGYAMFLAATALTVISGLIYLVRFQNIFMSDL</sequence>
<dbReference type="InterPro" id="IPR000462">
    <property type="entry name" value="CDP-OH_P_trans"/>
</dbReference>
<dbReference type="PROSITE" id="PS00379">
    <property type="entry name" value="CDP_ALCOHOL_P_TRANSF"/>
    <property type="match status" value="1"/>
</dbReference>
<evidence type="ECO:0000256" key="10">
    <source>
        <dbReference type="ARBA" id="ARBA00023264"/>
    </source>
</evidence>
<dbReference type="Proteomes" id="UP000179807">
    <property type="component" value="Unassembled WGS sequence"/>
</dbReference>
<protein>
    <submittedName>
        <fullName evidence="13">CDP-diacylglycerol--glycerol-3-phosphate 3-phosphatidyltransferase protein</fullName>
    </submittedName>
</protein>
<keyword evidence="5 12" id="KW-0812">Transmembrane</keyword>
<evidence type="ECO:0000256" key="5">
    <source>
        <dbReference type="ARBA" id="ARBA00022692"/>
    </source>
</evidence>
<keyword evidence="3" id="KW-0444">Lipid biosynthesis</keyword>
<evidence type="ECO:0000256" key="6">
    <source>
        <dbReference type="ARBA" id="ARBA00022989"/>
    </source>
</evidence>
<accession>A0A1J4JRM2</accession>
<dbReference type="EMBL" id="MLAK01000982">
    <property type="protein sequence ID" value="OHS99900.1"/>
    <property type="molecule type" value="Genomic_DNA"/>
</dbReference>
<evidence type="ECO:0000256" key="4">
    <source>
        <dbReference type="ARBA" id="ARBA00022679"/>
    </source>
</evidence>
<keyword evidence="8 12" id="KW-0472">Membrane</keyword>
<dbReference type="VEuPathDB" id="TrichDB:TRFO_08219"/>
<keyword evidence="4 11" id="KW-0808">Transferase</keyword>
<dbReference type="AlphaFoldDB" id="A0A1J4JRM2"/>
<evidence type="ECO:0000313" key="13">
    <source>
        <dbReference type="EMBL" id="OHS99900.1"/>
    </source>
</evidence>
<dbReference type="GO" id="GO:0016020">
    <property type="term" value="C:membrane"/>
    <property type="evidence" value="ECO:0007669"/>
    <property type="project" value="UniProtKB-SubCell"/>
</dbReference>
<dbReference type="Pfam" id="PF01066">
    <property type="entry name" value="CDP-OH_P_transf"/>
    <property type="match status" value="1"/>
</dbReference>
<comment type="subcellular location">
    <subcellularLocation>
        <location evidence="1">Membrane</location>
        <topology evidence="1">Multi-pass membrane protein</topology>
    </subcellularLocation>
</comment>
<evidence type="ECO:0000256" key="12">
    <source>
        <dbReference type="SAM" id="Phobius"/>
    </source>
</evidence>
<dbReference type="PANTHER" id="PTHR14269:SF11">
    <property type="entry name" value="CDP-DIACYLGLYCEROL--GLYCEROL-3-PHOSPHATE 3-PHOSPHATIDYLTRANSFERASE"/>
    <property type="match status" value="1"/>
</dbReference>
<dbReference type="InterPro" id="IPR004570">
    <property type="entry name" value="Phosphatidylglycerol_P_synth"/>
</dbReference>
<dbReference type="OrthoDB" id="1732877at2759"/>
<evidence type="ECO:0000256" key="2">
    <source>
        <dbReference type="ARBA" id="ARBA00010441"/>
    </source>
</evidence>
<name>A0A1J4JRM2_9EUKA</name>
<keyword evidence="14" id="KW-1185">Reference proteome</keyword>
<reference evidence="13" key="1">
    <citation type="submission" date="2016-10" db="EMBL/GenBank/DDBJ databases">
        <authorList>
            <person name="Benchimol M."/>
            <person name="Almeida L.G."/>
            <person name="Vasconcelos A.T."/>
            <person name="Perreira-Neves A."/>
            <person name="Rosa I.A."/>
            <person name="Tasca T."/>
            <person name="Bogo M.R."/>
            <person name="de Souza W."/>
        </authorList>
    </citation>
    <scope>NUCLEOTIDE SEQUENCE [LARGE SCALE GENOMIC DNA]</scope>
    <source>
        <strain evidence="13">K</strain>
    </source>
</reference>
<gene>
    <name evidence="13" type="ORF">TRFO_08219</name>
</gene>
<evidence type="ECO:0000256" key="7">
    <source>
        <dbReference type="ARBA" id="ARBA00023098"/>
    </source>
</evidence>
<keyword evidence="7" id="KW-0443">Lipid metabolism</keyword>
<evidence type="ECO:0000256" key="8">
    <source>
        <dbReference type="ARBA" id="ARBA00023136"/>
    </source>
</evidence>
<dbReference type="InterPro" id="IPR043130">
    <property type="entry name" value="CDP-OH_PTrfase_TM_dom"/>
</dbReference>
<evidence type="ECO:0000256" key="9">
    <source>
        <dbReference type="ARBA" id="ARBA00023209"/>
    </source>
</evidence>
<dbReference type="Gene3D" id="1.20.120.1760">
    <property type="match status" value="1"/>
</dbReference>
<evidence type="ECO:0000256" key="3">
    <source>
        <dbReference type="ARBA" id="ARBA00022516"/>
    </source>
</evidence>
<dbReference type="InterPro" id="IPR048254">
    <property type="entry name" value="CDP_ALCOHOL_P_TRANSF_CS"/>
</dbReference>
<dbReference type="InterPro" id="IPR050324">
    <property type="entry name" value="CDP-alcohol_PTase-I"/>
</dbReference>
<dbReference type="PIRSF" id="PIRSF000847">
    <property type="entry name" value="Phos_ph_gly_syn"/>
    <property type="match status" value="1"/>
</dbReference>
<dbReference type="GeneID" id="94828862"/>
<dbReference type="RefSeq" id="XP_068353037.1">
    <property type="nucleotide sequence ID" value="XM_068494158.1"/>
</dbReference>
<keyword evidence="9" id="KW-0594">Phospholipid biosynthesis</keyword>
<comment type="caution">
    <text evidence="13">The sequence shown here is derived from an EMBL/GenBank/DDBJ whole genome shotgun (WGS) entry which is preliminary data.</text>
</comment>
<dbReference type="PANTHER" id="PTHR14269">
    <property type="entry name" value="CDP-DIACYLGLYCEROL--GLYCEROL-3-PHOSPHATE 3-PHOSPHATIDYLTRANSFERASE-RELATED"/>
    <property type="match status" value="1"/>
</dbReference>
<evidence type="ECO:0000313" key="14">
    <source>
        <dbReference type="Proteomes" id="UP000179807"/>
    </source>
</evidence>
<keyword evidence="6 12" id="KW-1133">Transmembrane helix</keyword>
<feature type="transmembrane region" description="Helical" evidence="12">
    <location>
        <begin position="71"/>
        <end position="98"/>
    </location>
</feature>
<dbReference type="GO" id="GO:0046474">
    <property type="term" value="P:glycerophospholipid biosynthetic process"/>
    <property type="evidence" value="ECO:0007669"/>
    <property type="project" value="TreeGrafter"/>
</dbReference>
<feature type="transmembrane region" description="Helical" evidence="12">
    <location>
        <begin position="159"/>
        <end position="184"/>
    </location>
</feature>
<feature type="transmembrane region" description="Helical" evidence="12">
    <location>
        <begin position="31"/>
        <end position="51"/>
    </location>
</feature>
<keyword evidence="10" id="KW-1208">Phospholipid metabolism</keyword>
<dbReference type="NCBIfam" id="TIGR00560">
    <property type="entry name" value="pgsA"/>
    <property type="match status" value="1"/>
</dbReference>